<dbReference type="EMBL" id="JAJSOF020000021">
    <property type="protein sequence ID" value="KAJ4437579.1"/>
    <property type="molecule type" value="Genomic_DNA"/>
</dbReference>
<evidence type="ECO:0000313" key="3">
    <source>
        <dbReference type="Proteomes" id="UP001148838"/>
    </source>
</evidence>
<reference evidence="2 3" key="1">
    <citation type="journal article" date="2022" name="Allergy">
        <title>Genome assembly and annotation of Periplaneta americana reveal a comprehensive cockroach allergen profile.</title>
        <authorList>
            <person name="Wang L."/>
            <person name="Xiong Q."/>
            <person name="Saelim N."/>
            <person name="Wang L."/>
            <person name="Nong W."/>
            <person name="Wan A.T."/>
            <person name="Shi M."/>
            <person name="Liu X."/>
            <person name="Cao Q."/>
            <person name="Hui J.H.L."/>
            <person name="Sookrung N."/>
            <person name="Leung T.F."/>
            <person name="Tungtrongchitr A."/>
            <person name="Tsui S.K.W."/>
        </authorList>
    </citation>
    <scope>NUCLEOTIDE SEQUENCE [LARGE SCALE GENOMIC DNA]</scope>
    <source>
        <strain evidence="2">PWHHKU_190912</strain>
    </source>
</reference>
<evidence type="ECO:0000313" key="2">
    <source>
        <dbReference type="EMBL" id="KAJ4437579.1"/>
    </source>
</evidence>
<dbReference type="Proteomes" id="UP001148838">
    <property type="component" value="Unassembled WGS sequence"/>
</dbReference>
<comment type="caution">
    <text evidence="2">The sequence shown here is derived from an EMBL/GenBank/DDBJ whole genome shotgun (WGS) entry which is preliminary data.</text>
</comment>
<dbReference type="InterPro" id="IPR056291">
    <property type="entry name" value="MORN_DRC7"/>
</dbReference>
<evidence type="ECO:0000259" key="1">
    <source>
        <dbReference type="Pfam" id="PF24667"/>
    </source>
</evidence>
<dbReference type="Pfam" id="PF24667">
    <property type="entry name" value="MORN_DRC7"/>
    <property type="match status" value="1"/>
</dbReference>
<protein>
    <recommendedName>
        <fullName evidence="1">Dynein regulatory complex subunit 7 MORN domain-containing protein</fullName>
    </recommendedName>
</protein>
<sequence length="190" mass="21879">MAGLCEGDNEPPGSLKAIVLMLCSRRPGNPNYPLAPKNKVDVMGISEVRWENSGELMSDEFGLFYSNDEEMEGKMAYIEIKLCPLPSTIEHLQWRDLSFVCDDIEHSYFVGGNGVEDKRTMLFYHKARTDGLKKLEMDPVYLIENFQDRLDYLYYRKVDYQPRGQGQVEGPKRNVLVLYGRKLIKIDISL</sequence>
<name>A0ABQ8STS0_PERAM</name>
<accession>A0ABQ8STS0</accession>
<feature type="domain" description="Dynein regulatory complex subunit 7 MORN" evidence="1">
    <location>
        <begin position="106"/>
        <end position="166"/>
    </location>
</feature>
<proteinExistence type="predicted"/>
<keyword evidence="3" id="KW-1185">Reference proteome</keyword>
<gene>
    <name evidence="2" type="ORF">ANN_17724</name>
</gene>
<organism evidence="2 3">
    <name type="scientific">Periplaneta americana</name>
    <name type="common">American cockroach</name>
    <name type="synonym">Blatta americana</name>
    <dbReference type="NCBI Taxonomy" id="6978"/>
    <lineage>
        <taxon>Eukaryota</taxon>
        <taxon>Metazoa</taxon>
        <taxon>Ecdysozoa</taxon>
        <taxon>Arthropoda</taxon>
        <taxon>Hexapoda</taxon>
        <taxon>Insecta</taxon>
        <taxon>Pterygota</taxon>
        <taxon>Neoptera</taxon>
        <taxon>Polyneoptera</taxon>
        <taxon>Dictyoptera</taxon>
        <taxon>Blattodea</taxon>
        <taxon>Blattoidea</taxon>
        <taxon>Blattidae</taxon>
        <taxon>Blattinae</taxon>
        <taxon>Periplaneta</taxon>
    </lineage>
</organism>